<dbReference type="EMBL" id="PFEE01000034">
    <property type="protein sequence ID" value="PJE63746.1"/>
    <property type="molecule type" value="Genomic_DNA"/>
</dbReference>
<evidence type="ECO:0000313" key="2">
    <source>
        <dbReference type="Proteomes" id="UP000231569"/>
    </source>
</evidence>
<dbReference type="AlphaFoldDB" id="A0A2M8KUZ6"/>
<accession>A0A2M8KUZ6</accession>
<proteinExistence type="predicted"/>
<feature type="non-terminal residue" evidence="1">
    <location>
        <position position="1"/>
    </location>
</feature>
<name>A0A2M8KUZ6_9BACT</name>
<dbReference type="SUPFAM" id="SSF51445">
    <property type="entry name" value="(Trans)glycosidases"/>
    <property type="match status" value="1"/>
</dbReference>
<organism evidence="1 2">
    <name type="scientific">Candidatus Roizmanbacteria bacterium CG10_big_fil_rev_8_21_14_0_10_45_7</name>
    <dbReference type="NCBI Taxonomy" id="1974854"/>
    <lineage>
        <taxon>Bacteria</taxon>
        <taxon>Candidatus Roizmaniibacteriota</taxon>
    </lineage>
</organism>
<reference evidence="2" key="1">
    <citation type="submission" date="2017-09" db="EMBL/GenBank/DDBJ databases">
        <title>Depth-based differentiation of microbial function through sediment-hosted aquifers and enrichment of novel symbionts in the deep terrestrial subsurface.</title>
        <authorList>
            <person name="Probst A.J."/>
            <person name="Ladd B."/>
            <person name="Jarett J.K."/>
            <person name="Geller-Mcgrath D.E."/>
            <person name="Sieber C.M.K."/>
            <person name="Emerson J.B."/>
            <person name="Anantharaman K."/>
            <person name="Thomas B.C."/>
            <person name="Malmstrom R."/>
            <person name="Stieglmeier M."/>
            <person name="Klingl A."/>
            <person name="Woyke T."/>
            <person name="Ryan C.M."/>
            <person name="Banfield J.F."/>
        </authorList>
    </citation>
    <scope>NUCLEOTIDE SEQUENCE [LARGE SCALE GENOMIC DNA]</scope>
</reference>
<gene>
    <name evidence="1" type="ORF">COU89_01600</name>
</gene>
<dbReference type="Proteomes" id="UP000231569">
    <property type="component" value="Unassembled WGS sequence"/>
</dbReference>
<evidence type="ECO:0000313" key="1">
    <source>
        <dbReference type="EMBL" id="PJE63746.1"/>
    </source>
</evidence>
<comment type="caution">
    <text evidence="1">The sequence shown here is derived from an EMBL/GenBank/DDBJ whole genome shotgun (WGS) entry which is preliminary data.</text>
</comment>
<protein>
    <submittedName>
        <fullName evidence="1">Uncharacterized protein</fullName>
    </submittedName>
</protein>
<sequence length="535" mass="58200">FLLTPAFDSYNLSGKLNTYYNPLGGSELFNKFDGIALHLYGRMNCAAGTVAEAADQYMRGDWRAITADLALTGNKPIFIPETGIVCNEDGRVQYPYTEAYAKVFATYLQYALTSQAWNDPRIQAATILIYNPEKFSEPSWLDQTALISQYFGQYLSASSLLVSWTGTIGSTIIGVNADRLLGDAYKLQPWHVENQYEICRGNDTACTGKKIVQGSGHLATAKVPKVIEDKRVAAESEQSLLAVITNEVSSWFGRLIPWVGNNASDRESGYANTFKPKYIQDNETGGGAEAGYDQTEVEGTHTRIAQLLLPYAANRNVVAQPGQGGQLEPTPTLSESAGIPFSGPTYAPGGSPAEYASLLREQIGSGVGWRVNPSWTNAVYSGVRGTVTRLSSAVQPSAYTILYASTTPSSKEWKTLQCVGYVAAVETVVNGSFEQRHAKNYCLENDPPAGFARSTYDSKLSAAQVEVNDLVVWTKDPYGHIAIVTDKQYDPDSGLWTMELHDANAGTIGGTVQKRYHNPALSVSQGGISCYLRRL</sequence>
<dbReference type="InterPro" id="IPR017853">
    <property type="entry name" value="GH"/>
</dbReference>